<keyword evidence="1" id="KW-0175">Coiled coil</keyword>
<reference evidence="2 3" key="1">
    <citation type="journal article" date="2011" name="Proc. Natl. Acad. Sci. U.S.A.">
        <title>Evolutionary erosion of yeast sex chromosomes by mating-type switching accidents.</title>
        <authorList>
            <person name="Gordon J.L."/>
            <person name="Armisen D."/>
            <person name="Proux-Wera E."/>
            <person name="Oheigeartaigh S.S."/>
            <person name="Byrne K.P."/>
            <person name="Wolfe K.H."/>
        </authorList>
    </citation>
    <scope>NUCLEOTIDE SEQUENCE [LARGE SCALE GENOMIC DNA]</scope>
    <source>
        <strain evidence="3">ATCC 10662 / CBS 1146 / NBRC 0425 / NCYC 2629 / NRRL Y-866</strain>
    </source>
</reference>
<dbReference type="InParanoid" id="G8ZT67"/>
<accession>G8ZT67</accession>
<proteinExistence type="predicted"/>
<dbReference type="Gene3D" id="3.30.1120.90">
    <property type="entry name" value="Nucleosome assembly protein"/>
    <property type="match status" value="1"/>
</dbReference>
<sequence length="200" mass="22393">MSEKAIASALNELADCEVDVEKAEEDIELYRIRRLKPIYAKRDAIISRIPSFWSIVLSQHSDFADYIRASDFKYVDAIESVIVDWKTPQDFEIEIKIKAIESEFEVQVVKKHFIMKGETLTSQAVEIGISGTLEKRALSIGSAGQAILMQRNLLTVASLPISLARISIRTASNTIQKLNEMSKMKRAAIAIVKGNSFNSN</sequence>
<dbReference type="STRING" id="1076872.G8ZT67"/>
<keyword evidence="3" id="KW-1185">Reference proteome</keyword>
<dbReference type="KEGG" id="tdl:TDEL_0D02270"/>
<evidence type="ECO:0000313" key="3">
    <source>
        <dbReference type="Proteomes" id="UP000005627"/>
    </source>
</evidence>
<feature type="coiled-coil region" evidence="1">
    <location>
        <begin position="6"/>
        <end position="33"/>
    </location>
</feature>
<dbReference type="RefSeq" id="XP_003681022.1">
    <property type="nucleotide sequence ID" value="XM_003680974.1"/>
</dbReference>
<dbReference type="SUPFAM" id="SSF143113">
    <property type="entry name" value="NAP-like"/>
    <property type="match status" value="1"/>
</dbReference>
<dbReference type="EMBL" id="HE616745">
    <property type="protein sequence ID" value="CCE91811.1"/>
    <property type="molecule type" value="Genomic_DNA"/>
</dbReference>
<protein>
    <submittedName>
        <fullName evidence="2">Uncharacterized protein</fullName>
    </submittedName>
</protein>
<dbReference type="eggNOG" id="KOG1508">
    <property type="taxonomic scope" value="Eukaryota"/>
</dbReference>
<organism evidence="2 3">
    <name type="scientific">Torulaspora delbrueckii</name>
    <name type="common">Yeast</name>
    <name type="synonym">Candida colliculosa</name>
    <dbReference type="NCBI Taxonomy" id="4950"/>
    <lineage>
        <taxon>Eukaryota</taxon>
        <taxon>Fungi</taxon>
        <taxon>Dikarya</taxon>
        <taxon>Ascomycota</taxon>
        <taxon>Saccharomycotina</taxon>
        <taxon>Saccharomycetes</taxon>
        <taxon>Saccharomycetales</taxon>
        <taxon>Saccharomycetaceae</taxon>
        <taxon>Torulaspora</taxon>
    </lineage>
</organism>
<dbReference type="AlphaFoldDB" id="G8ZT67"/>
<evidence type="ECO:0000313" key="2">
    <source>
        <dbReference type="EMBL" id="CCE91811.1"/>
    </source>
</evidence>
<name>G8ZT67_TORDE</name>
<dbReference type="Proteomes" id="UP000005627">
    <property type="component" value="Chromosome 4"/>
</dbReference>
<gene>
    <name evidence="2" type="primary">TDEL0D02270</name>
    <name evidence="2" type="ORF">TDEL_0D02270</name>
</gene>
<dbReference type="InterPro" id="IPR037231">
    <property type="entry name" value="NAP-like_sf"/>
</dbReference>
<dbReference type="HOGENOM" id="CLU_1367092_0_0_1"/>
<evidence type="ECO:0000256" key="1">
    <source>
        <dbReference type="SAM" id="Coils"/>
    </source>
</evidence>
<dbReference type="GeneID" id="11503636"/>
<dbReference type="FunCoup" id="G8ZT67">
    <property type="interactions" value="646"/>
</dbReference>
<dbReference type="OrthoDB" id="19419at2759"/>